<evidence type="ECO:0000256" key="7">
    <source>
        <dbReference type="SAM" id="Phobius"/>
    </source>
</evidence>
<dbReference type="Pfam" id="PF01891">
    <property type="entry name" value="CbiM"/>
    <property type="match status" value="1"/>
</dbReference>
<evidence type="ECO:0000256" key="1">
    <source>
        <dbReference type="ARBA" id="ARBA00004651"/>
    </source>
</evidence>
<feature type="transmembrane region" description="Helical" evidence="7">
    <location>
        <begin position="43"/>
        <end position="62"/>
    </location>
</feature>
<dbReference type="PANTHER" id="PTHR34229:SF1">
    <property type="entry name" value="METAL TRANSPORT PROTEIN HI_1621-RELATED"/>
    <property type="match status" value="1"/>
</dbReference>
<comment type="caution">
    <text evidence="8">The sequence shown here is derived from an EMBL/GenBank/DDBJ whole genome shotgun (WGS) entry which is preliminary data.</text>
</comment>
<evidence type="ECO:0000313" key="8">
    <source>
        <dbReference type="EMBL" id="PQQ67894.1"/>
    </source>
</evidence>
<dbReference type="InterPro" id="IPR002751">
    <property type="entry name" value="CbiM/NikMN"/>
</dbReference>
<dbReference type="EMBL" id="NEMB01000003">
    <property type="protein sequence ID" value="PQQ67894.1"/>
    <property type="molecule type" value="Genomic_DNA"/>
</dbReference>
<feature type="transmembrane region" description="Helical" evidence="7">
    <location>
        <begin position="211"/>
        <end position="229"/>
    </location>
</feature>
<feature type="transmembrane region" description="Helical" evidence="7">
    <location>
        <begin position="138"/>
        <end position="162"/>
    </location>
</feature>
<dbReference type="GO" id="GO:0000041">
    <property type="term" value="P:transition metal ion transport"/>
    <property type="evidence" value="ECO:0007669"/>
    <property type="project" value="InterPro"/>
</dbReference>
<dbReference type="PANTHER" id="PTHR34229">
    <property type="entry name" value="METAL TRANSPORT PROTEIN HI_1621-RELATED"/>
    <property type="match status" value="1"/>
</dbReference>
<evidence type="ECO:0000256" key="5">
    <source>
        <dbReference type="ARBA" id="ARBA00022989"/>
    </source>
</evidence>
<keyword evidence="2" id="KW-0813">Transport</keyword>
<feature type="transmembrane region" description="Helical" evidence="7">
    <location>
        <begin position="12"/>
        <end position="31"/>
    </location>
</feature>
<comment type="subcellular location">
    <subcellularLocation>
        <location evidence="1">Cell membrane</location>
        <topology evidence="1">Multi-pass membrane protein</topology>
    </subcellularLocation>
</comment>
<feature type="transmembrane region" description="Helical" evidence="7">
    <location>
        <begin position="68"/>
        <end position="97"/>
    </location>
</feature>
<keyword evidence="4 7" id="KW-0812">Transmembrane</keyword>
<evidence type="ECO:0000256" key="3">
    <source>
        <dbReference type="ARBA" id="ARBA00022475"/>
    </source>
</evidence>
<evidence type="ECO:0008006" key="10">
    <source>
        <dbReference type="Google" id="ProtNLM"/>
    </source>
</evidence>
<keyword evidence="6 7" id="KW-0472">Membrane</keyword>
<dbReference type="OrthoDB" id="5395048at2"/>
<organism evidence="8 9">
    <name type="scientific">Acetivibrio saccincola</name>
    <dbReference type="NCBI Taxonomy" id="1677857"/>
    <lineage>
        <taxon>Bacteria</taxon>
        <taxon>Bacillati</taxon>
        <taxon>Bacillota</taxon>
        <taxon>Clostridia</taxon>
        <taxon>Eubacteriales</taxon>
        <taxon>Oscillospiraceae</taxon>
        <taxon>Acetivibrio</taxon>
    </lineage>
</organism>
<reference evidence="8 9" key="1">
    <citation type="journal article" date="2018" name="Syst. Appl. Microbiol.">
        <title>Characterization and high-quality draft genome sequence of Herbivorax saccincola A7, an anaerobic, alkaliphilic, thermophilic, cellulolytic, and xylanolytic bacterium.</title>
        <authorList>
            <person name="Aikawa S."/>
            <person name="Baramee S."/>
            <person name="Sermsathanaswadi J."/>
            <person name="Thianheng P."/>
            <person name="Tachaapaikoon C."/>
            <person name="Shikata A."/>
            <person name="Waeonukul R."/>
            <person name="Pason P."/>
            <person name="Ratanakhanokchai K."/>
            <person name="Kosugi A."/>
        </authorList>
    </citation>
    <scope>NUCLEOTIDE SEQUENCE [LARGE SCALE GENOMIC DNA]</scope>
    <source>
        <strain evidence="8 9">A7</strain>
    </source>
</reference>
<dbReference type="Proteomes" id="UP000239720">
    <property type="component" value="Unassembled WGS sequence"/>
</dbReference>
<proteinExistence type="predicted"/>
<dbReference type="RefSeq" id="WP_105368514.1">
    <property type="nucleotide sequence ID" value="NZ_NEMB01000003.1"/>
</dbReference>
<sequence>MSHIHISDGVISAFWGLGGYLIVGLIIFLILRKVEKTDLKKKIPMTGVVAALMIVGMSVPLGPLPVHLSLAVLSAIIAGPALGFIAIFVVNFLLAFFGHGGMTIVGLNTIIIGAEAFVGSMLFRLLSKKLTPFKSASIATAIGVIVSMTMMIGLIGITTGGYEVFLHKFLDHHHEVGHSNEGVHQNEDGHLQQQHGGEYNEEGHDVKDVKFLFLSGWTAIVIILLLGIFTESMGTGLIVKFFNKIRPDITGESNTAVTDK</sequence>
<evidence type="ECO:0000256" key="2">
    <source>
        <dbReference type="ARBA" id="ARBA00022448"/>
    </source>
</evidence>
<evidence type="ECO:0000256" key="4">
    <source>
        <dbReference type="ARBA" id="ARBA00022692"/>
    </source>
</evidence>
<name>A0A2S8RDM2_9FIRM</name>
<evidence type="ECO:0000313" key="9">
    <source>
        <dbReference type="Proteomes" id="UP000239720"/>
    </source>
</evidence>
<keyword evidence="5 7" id="KW-1133">Transmembrane helix</keyword>
<evidence type="ECO:0000256" key="6">
    <source>
        <dbReference type="ARBA" id="ARBA00023136"/>
    </source>
</evidence>
<dbReference type="GO" id="GO:0005886">
    <property type="term" value="C:plasma membrane"/>
    <property type="evidence" value="ECO:0007669"/>
    <property type="project" value="UniProtKB-SubCell"/>
</dbReference>
<protein>
    <recommendedName>
        <fullName evidence="10">Cobalt/nickel transport system permease protein</fullName>
    </recommendedName>
</protein>
<accession>A0A2S8RDM2</accession>
<gene>
    <name evidence="8" type="ORF">B9R14_14765</name>
</gene>
<keyword evidence="3" id="KW-1003">Cell membrane</keyword>
<dbReference type="AlphaFoldDB" id="A0A2S8RDM2"/>
<dbReference type="Gene3D" id="1.10.1760.20">
    <property type="match status" value="1"/>
</dbReference>
<feature type="transmembrane region" description="Helical" evidence="7">
    <location>
        <begin position="104"/>
        <end position="126"/>
    </location>
</feature>